<evidence type="ECO:0000256" key="2">
    <source>
        <dbReference type="ARBA" id="ARBA00022448"/>
    </source>
</evidence>
<evidence type="ECO:0000256" key="3">
    <source>
        <dbReference type="ARBA" id="ARBA00022475"/>
    </source>
</evidence>
<dbReference type="Gene3D" id="1.10.3720.10">
    <property type="entry name" value="MetI-like"/>
    <property type="match status" value="1"/>
</dbReference>
<feature type="transmembrane region" description="Helical" evidence="7">
    <location>
        <begin position="178"/>
        <end position="200"/>
    </location>
</feature>
<feature type="transmembrane region" description="Helical" evidence="7">
    <location>
        <begin position="134"/>
        <end position="158"/>
    </location>
</feature>
<keyword evidence="10" id="KW-1185">Reference proteome</keyword>
<dbReference type="InterPro" id="IPR000515">
    <property type="entry name" value="MetI-like"/>
</dbReference>
<sequence length="319" mass="34807">MSTGTETVVAAPEPEVPRTAAGRVRKKLTSRTASAVSLVIALLWTVPTFGVLVSSIRPENEIKSNGWWNFFTNPQFTLENYNQVLFGARSASGGLAGYFINSLVITIPSVLFPLAFCSLAAYALAWTRFRGRDWVYVGIFALQIVPLQMALIPLLSFFNEGVSLGGVQVLPAWDLEGPGKFITVWFAHTCFALPLGVFLLHNFMAELPGDLVEAAKVDGASHAKIFRRIVLPLIVPALASFGIFQFLWVWNDLLVALIFAPGPKNAPLTVRLAELAGNRGNEWQRLTAAAFVSIIVPLTVFLSLQRYFVRGLLAGSVKG</sequence>
<dbReference type="Pfam" id="PF00528">
    <property type="entry name" value="BPD_transp_1"/>
    <property type="match status" value="1"/>
</dbReference>
<dbReference type="CDD" id="cd06261">
    <property type="entry name" value="TM_PBP2"/>
    <property type="match status" value="1"/>
</dbReference>
<feature type="transmembrane region" description="Helical" evidence="7">
    <location>
        <begin position="33"/>
        <end position="56"/>
    </location>
</feature>
<name>A0A8J3JS83_9ACTN</name>
<protein>
    <submittedName>
        <fullName evidence="9">Sugar ABC transporter permease</fullName>
    </submittedName>
</protein>
<comment type="subcellular location">
    <subcellularLocation>
        <location evidence="1 7">Cell membrane</location>
        <topology evidence="1 7">Multi-pass membrane protein</topology>
    </subcellularLocation>
</comment>
<feature type="domain" description="ABC transmembrane type-1" evidence="8">
    <location>
        <begin position="99"/>
        <end position="304"/>
    </location>
</feature>
<evidence type="ECO:0000313" key="9">
    <source>
        <dbReference type="EMBL" id="GIF83973.1"/>
    </source>
</evidence>
<gene>
    <name evidence="9" type="ORF">Cba03nite_53220</name>
</gene>
<dbReference type="EMBL" id="BONF01000032">
    <property type="protein sequence ID" value="GIF83973.1"/>
    <property type="molecule type" value="Genomic_DNA"/>
</dbReference>
<feature type="transmembrane region" description="Helical" evidence="7">
    <location>
        <begin position="98"/>
        <end position="122"/>
    </location>
</feature>
<dbReference type="InterPro" id="IPR035906">
    <property type="entry name" value="MetI-like_sf"/>
</dbReference>
<dbReference type="RefSeq" id="WP_203751513.1">
    <property type="nucleotide sequence ID" value="NZ_BONF01000032.1"/>
</dbReference>
<dbReference type="AlphaFoldDB" id="A0A8J3JS83"/>
<evidence type="ECO:0000256" key="4">
    <source>
        <dbReference type="ARBA" id="ARBA00022692"/>
    </source>
</evidence>
<accession>A0A8J3JS83</accession>
<keyword evidence="5 7" id="KW-1133">Transmembrane helix</keyword>
<dbReference type="SUPFAM" id="SSF161098">
    <property type="entry name" value="MetI-like"/>
    <property type="match status" value="1"/>
</dbReference>
<keyword evidence="6 7" id="KW-0472">Membrane</keyword>
<dbReference type="GO" id="GO:0005886">
    <property type="term" value="C:plasma membrane"/>
    <property type="evidence" value="ECO:0007669"/>
    <property type="project" value="UniProtKB-SubCell"/>
</dbReference>
<organism evidence="9 10">
    <name type="scientific">Catellatospora bangladeshensis</name>
    <dbReference type="NCBI Taxonomy" id="310355"/>
    <lineage>
        <taxon>Bacteria</taxon>
        <taxon>Bacillati</taxon>
        <taxon>Actinomycetota</taxon>
        <taxon>Actinomycetes</taxon>
        <taxon>Micromonosporales</taxon>
        <taxon>Micromonosporaceae</taxon>
        <taxon>Catellatospora</taxon>
    </lineage>
</organism>
<evidence type="ECO:0000256" key="1">
    <source>
        <dbReference type="ARBA" id="ARBA00004651"/>
    </source>
</evidence>
<keyword evidence="2 7" id="KW-0813">Transport</keyword>
<feature type="transmembrane region" description="Helical" evidence="7">
    <location>
        <begin position="229"/>
        <end position="250"/>
    </location>
</feature>
<evidence type="ECO:0000259" key="8">
    <source>
        <dbReference type="PROSITE" id="PS50928"/>
    </source>
</evidence>
<feature type="transmembrane region" description="Helical" evidence="7">
    <location>
        <begin position="286"/>
        <end position="304"/>
    </location>
</feature>
<dbReference type="Proteomes" id="UP000601223">
    <property type="component" value="Unassembled WGS sequence"/>
</dbReference>
<keyword evidence="4 7" id="KW-0812">Transmembrane</keyword>
<dbReference type="PROSITE" id="PS50928">
    <property type="entry name" value="ABC_TM1"/>
    <property type="match status" value="1"/>
</dbReference>
<keyword evidence="3" id="KW-1003">Cell membrane</keyword>
<evidence type="ECO:0000256" key="6">
    <source>
        <dbReference type="ARBA" id="ARBA00023136"/>
    </source>
</evidence>
<comment type="caution">
    <text evidence="9">The sequence shown here is derived from an EMBL/GenBank/DDBJ whole genome shotgun (WGS) entry which is preliminary data.</text>
</comment>
<reference evidence="9 10" key="1">
    <citation type="submission" date="2021-01" db="EMBL/GenBank/DDBJ databases">
        <title>Whole genome shotgun sequence of Catellatospora bangladeshensis NBRC 107357.</title>
        <authorList>
            <person name="Komaki H."/>
            <person name="Tamura T."/>
        </authorList>
    </citation>
    <scope>NUCLEOTIDE SEQUENCE [LARGE SCALE GENOMIC DNA]</scope>
    <source>
        <strain evidence="9 10">NBRC 107357</strain>
    </source>
</reference>
<evidence type="ECO:0000313" key="10">
    <source>
        <dbReference type="Proteomes" id="UP000601223"/>
    </source>
</evidence>
<evidence type="ECO:0000256" key="5">
    <source>
        <dbReference type="ARBA" id="ARBA00022989"/>
    </source>
</evidence>
<dbReference type="GO" id="GO:0055085">
    <property type="term" value="P:transmembrane transport"/>
    <property type="evidence" value="ECO:0007669"/>
    <property type="project" value="InterPro"/>
</dbReference>
<evidence type="ECO:0000256" key="7">
    <source>
        <dbReference type="RuleBase" id="RU363032"/>
    </source>
</evidence>
<proteinExistence type="inferred from homology"/>
<dbReference type="PANTHER" id="PTHR43744">
    <property type="entry name" value="ABC TRANSPORTER PERMEASE PROTEIN MG189-RELATED-RELATED"/>
    <property type="match status" value="1"/>
</dbReference>
<dbReference type="PANTHER" id="PTHR43744:SF4">
    <property type="entry name" value="OSMOPROTECTIVE COMPOUNDS UPTAKE PERMEASE PROTEIN GGTD"/>
    <property type="match status" value="1"/>
</dbReference>
<comment type="similarity">
    <text evidence="7">Belongs to the binding-protein-dependent transport system permease family.</text>
</comment>